<dbReference type="InterPro" id="IPR001895">
    <property type="entry name" value="RASGEF_cat_dom"/>
</dbReference>
<dbReference type="PROSITE" id="PS50009">
    <property type="entry name" value="RASGEF_CAT"/>
    <property type="match status" value="1"/>
</dbReference>
<dbReference type="PANTHER" id="PTHR23113:SF368">
    <property type="entry name" value="CELL DIVISION CONTROL PROTEIN 25"/>
    <property type="match status" value="1"/>
</dbReference>
<dbReference type="Gene3D" id="1.20.870.10">
    <property type="entry name" value="Son of sevenless (SoS) protein Chain: S domain 1"/>
    <property type="match status" value="2"/>
</dbReference>
<evidence type="ECO:0000259" key="7">
    <source>
        <dbReference type="PROSITE" id="PS50212"/>
    </source>
</evidence>
<accession>A0A0L0DDH9</accession>
<dbReference type="PROSITE" id="PS50212">
    <property type="entry name" value="RASGEF_NTER"/>
    <property type="match status" value="1"/>
</dbReference>
<dbReference type="PANTHER" id="PTHR23113">
    <property type="entry name" value="GUANINE NUCLEOTIDE EXCHANGE FACTOR"/>
    <property type="match status" value="1"/>
</dbReference>
<dbReference type="GO" id="GO:0005085">
    <property type="term" value="F:guanyl-nucleotide exchange factor activity"/>
    <property type="evidence" value="ECO:0007669"/>
    <property type="project" value="UniProtKB-KW"/>
</dbReference>
<feature type="domain" description="N-terminal Ras-GEF" evidence="7">
    <location>
        <begin position="268"/>
        <end position="406"/>
    </location>
</feature>
<feature type="compositionally biased region" description="Low complexity" evidence="4">
    <location>
        <begin position="965"/>
        <end position="980"/>
    </location>
</feature>
<dbReference type="InterPro" id="IPR002110">
    <property type="entry name" value="Ankyrin_rpt"/>
</dbReference>
<dbReference type="Pfam" id="PF00610">
    <property type="entry name" value="DEP"/>
    <property type="match status" value="1"/>
</dbReference>
<dbReference type="PROSITE" id="PS50088">
    <property type="entry name" value="ANK_REPEAT"/>
    <property type="match status" value="2"/>
</dbReference>
<evidence type="ECO:0000259" key="6">
    <source>
        <dbReference type="PROSITE" id="PS50186"/>
    </source>
</evidence>
<dbReference type="SMART" id="SM00229">
    <property type="entry name" value="RasGEFN"/>
    <property type="match status" value="1"/>
</dbReference>
<keyword evidence="1 3" id="KW-0344">Guanine-nucleotide releasing factor</keyword>
<evidence type="ECO:0000256" key="2">
    <source>
        <dbReference type="PROSITE-ProRule" id="PRU00023"/>
    </source>
</evidence>
<dbReference type="GO" id="GO:0005886">
    <property type="term" value="C:plasma membrane"/>
    <property type="evidence" value="ECO:0007669"/>
    <property type="project" value="TreeGrafter"/>
</dbReference>
<dbReference type="SUPFAM" id="SSF46785">
    <property type="entry name" value="Winged helix' DNA-binding domain"/>
    <property type="match status" value="1"/>
</dbReference>
<keyword evidence="9" id="KW-1185">Reference proteome</keyword>
<dbReference type="Gene3D" id="1.25.40.20">
    <property type="entry name" value="Ankyrin repeat-containing domain"/>
    <property type="match status" value="1"/>
</dbReference>
<dbReference type="InterPro" id="IPR036964">
    <property type="entry name" value="RASGEF_cat_dom_sf"/>
</dbReference>
<dbReference type="PROSITE" id="PS50186">
    <property type="entry name" value="DEP"/>
    <property type="match status" value="1"/>
</dbReference>
<dbReference type="RefSeq" id="XP_013757102.1">
    <property type="nucleotide sequence ID" value="XM_013901648.1"/>
</dbReference>
<dbReference type="Pfam" id="PF00617">
    <property type="entry name" value="RasGEF"/>
    <property type="match status" value="1"/>
</dbReference>
<dbReference type="eggNOG" id="KOG3417">
    <property type="taxonomic scope" value="Eukaryota"/>
</dbReference>
<dbReference type="Gene3D" id="1.10.10.10">
    <property type="entry name" value="Winged helix-like DNA-binding domain superfamily/Winged helix DNA-binding domain"/>
    <property type="match status" value="1"/>
</dbReference>
<dbReference type="Pfam" id="PF12796">
    <property type="entry name" value="Ank_2"/>
    <property type="match status" value="1"/>
</dbReference>
<feature type="domain" description="DEP" evidence="6">
    <location>
        <begin position="422"/>
        <end position="498"/>
    </location>
</feature>
<dbReference type="AlphaFoldDB" id="A0A0L0DDH9"/>
<reference evidence="8 9" key="1">
    <citation type="submission" date="2010-05" db="EMBL/GenBank/DDBJ databases">
        <title>The Genome Sequence of Thecamonas trahens ATCC 50062.</title>
        <authorList>
            <consortium name="The Broad Institute Genome Sequencing Platform"/>
            <person name="Russ C."/>
            <person name="Cuomo C."/>
            <person name="Shea T."/>
            <person name="Young S.K."/>
            <person name="Zeng Q."/>
            <person name="Koehrsen M."/>
            <person name="Haas B."/>
            <person name="Borodovsky M."/>
            <person name="Guigo R."/>
            <person name="Alvarado L."/>
            <person name="Berlin A."/>
            <person name="Bochicchio J."/>
            <person name="Borenstein D."/>
            <person name="Chapman S."/>
            <person name="Chen Z."/>
            <person name="Freedman E."/>
            <person name="Gellesch M."/>
            <person name="Goldberg J."/>
            <person name="Griggs A."/>
            <person name="Gujja S."/>
            <person name="Heilman E."/>
            <person name="Heiman D."/>
            <person name="Hepburn T."/>
            <person name="Howarth C."/>
            <person name="Jen D."/>
            <person name="Larson L."/>
            <person name="Mehta T."/>
            <person name="Park D."/>
            <person name="Pearson M."/>
            <person name="Roberts A."/>
            <person name="Saif S."/>
            <person name="Shenoy N."/>
            <person name="Sisk P."/>
            <person name="Stolte C."/>
            <person name="Sykes S."/>
            <person name="Thomson T."/>
            <person name="Walk T."/>
            <person name="White J."/>
            <person name="Yandava C."/>
            <person name="Burger G."/>
            <person name="Gray M.W."/>
            <person name="Holland P.W.H."/>
            <person name="King N."/>
            <person name="Lang F.B.F."/>
            <person name="Roger A.J."/>
            <person name="Ruiz-Trillo I."/>
            <person name="Lander E."/>
            <person name="Nusbaum C."/>
        </authorList>
    </citation>
    <scope>NUCLEOTIDE SEQUENCE [LARGE SCALE GENOMIC DNA]</scope>
    <source>
        <strain evidence="8 9">ATCC 50062</strain>
    </source>
</reference>
<evidence type="ECO:0000256" key="3">
    <source>
        <dbReference type="PROSITE-ProRule" id="PRU00168"/>
    </source>
</evidence>
<evidence type="ECO:0000259" key="5">
    <source>
        <dbReference type="PROSITE" id="PS50009"/>
    </source>
</evidence>
<evidence type="ECO:0000256" key="4">
    <source>
        <dbReference type="SAM" id="MobiDB-lite"/>
    </source>
</evidence>
<dbReference type="PROSITE" id="PS50297">
    <property type="entry name" value="ANK_REP_REGION"/>
    <property type="match status" value="2"/>
</dbReference>
<dbReference type="CDD" id="cd06224">
    <property type="entry name" value="REM"/>
    <property type="match status" value="1"/>
</dbReference>
<protein>
    <submittedName>
        <fullName evidence="8">Ras guanine nucleotide exchange factor A</fullName>
    </submittedName>
</protein>
<dbReference type="SUPFAM" id="SSF48403">
    <property type="entry name" value="Ankyrin repeat"/>
    <property type="match status" value="1"/>
</dbReference>
<dbReference type="CDD" id="cd00155">
    <property type="entry name" value="RasGEF"/>
    <property type="match status" value="1"/>
</dbReference>
<dbReference type="Proteomes" id="UP000054408">
    <property type="component" value="Unassembled WGS sequence"/>
</dbReference>
<organism evidence="8 9">
    <name type="scientific">Thecamonas trahens ATCC 50062</name>
    <dbReference type="NCBI Taxonomy" id="461836"/>
    <lineage>
        <taxon>Eukaryota</taxon>
        <taxon>Apusozoa</taxon>
        <taxon>Apusomonadida</taxon>
        <taxon>Apusomonadidae</taxon>
        <taxon>Thecamonas</taxon>
    </lineage>
</organism>
<dbReference type="InterPro" id="IPR036388">
    <property type="entry name" value="WH-like_DNA-bd_sf"/>
</dbReference>
<dbReference type="InterPro" id="IPR019804">
    <property type="entry name" value="Ras_G-nucl-exch_fac_CS"/>
</dbReference>
<name>A0A0L0DDH9_THETB</name>
<dbReference type="SMART" id="SM00049">
    <property type="entry name" value="DEP"/>
    <property type="match status" value="1"/>
</dbReference>
<dbReference type="OrthoDB" id="10254377at2759"/>
<proteinExistence type="predicted"/>
<dbReference type="SUPFAM" id="SSF48366">
    <property type="entry name" value="Ras GEF"/>
    <property type="match status" value="1"/>
</dbReference>
<dbReference type="GO" id="GO:0007265">
    <property type="term" value="P:Ras protein signal transduction"/>
    <property type="evidence" value="ECO:0007669"/>
    <property type="project" value="TreeGrafter"/>
</dbReference>
<dbReference type="CDD" id="cd04371">
    <property type="entry name" value="DEP"/>
    <property type="match status" value="1"/>
</dbReference>
<dbReference type="SMART" id="SM00147">
    <property type="entry name" value="RasGEF"/>
    <property type="match status" value="1"/>
</dbReference>
<dbReference type="InterPro" id="IPR036390">
    <property type="entry name" value="WH_DNA-bd_sf"/>
</dbReference>
<dbReference type="InterPro" id="IPR008937">
    <property type="entry name" value="Ras-like_GEF"/>
</dbReference>
<dbReference type="Pfam" id="PF00618">
    <property type="entry name" value="RasGEF_N"/>
    <property type="match status" value="1"/>
</dbReference>
<feature type="domain" description="Ras-GEF" evidence="5">
    <location>
        <begin position="533"/>
        <end position="763"/>
    </location>
</feature>
<sequence>MDPKLSSWLASLAPTQAPTPPPPVGLATHTAAAAVAPVPATTAPAADTDAGDAEPALAQAGILELPGASGGPGSSVTSTPRTLDALSSCDSITEDELSEYVGKRASFHRFPPLLDGIDPRDTFCAKLHIGSPDGSFTPIVRSGAVLELQLELLPARDHVWLRGSAADASGGDVLFVTDVSAPVPADEATPPRDSSWLLFKAAPALGDAAQVAGGTGILAGPGPTVYGLEFESAIDATSSQTVLAEERAKLQKAAYFDDHECDDLIIDDAGAPRLASLDKLLDRLTFSRADRSALDDAEFSKFFLLTYRSFTSPVDLLAALFARFNLPLPAVLGGDSSALAEWQTTIRDNVRARVVKVLARWIGLGVRDFLDDPILECMLAYFLSVVSEAGFGDKVAEMQAQYQAGVADETLNMHLLDIVRLLETNVEQREAKWRMKSVGLCFQGQDAVDYLFHAGVCASRENAVAVGAQILSAGFITHVSGDANIPFDDNFQLFRFNLEVVESAARGMGSGSGNRPTPELPRDLNSFEVDDLPIVEFARQETLLEYALYSKIQPKELLGLAWSKKGKEELAPNVLGLIRRFNAMSLWVVTEITRRFQLKDRVKAVKYFVALAAKFRDMGNLNALQAVMSGFSNNSVKRLKFTWAKLDRKSNETLTELRELLDFKGSYRNLRNYLKHVVPPCIPFIGMYLTDLTFIHEGNPDVLDGLINFEKHSKVASIIHEMLTYQAIPFALETVPQIKLWLSHLDGADDDTTYDWSLDIEPREAHAAGSISKDDTTRFKSLGRRPRVFASTADSLARASKSVSAVHKASRARSAENLLELTADDPGLARLTARINHVRAGIDLSVATTAGRSGDADAPALSAPGSDVLDARSRTGSLSMDISGSSRSKRRRSRMPSQLLSASPTTPTTLTAASAPDSMLPSAASPIERLRSQSASARVRSNSLGVRLTDAGTGASPPGPPTAPPAAAAPTAPASAAAAPKSGKLPITQLIEAALDRDGRPGTPVRKVKDLLDAGVDIDDVNARGNSALHYVVIDSRLDVAKYLIARGASVDIPNLQGVTPLHIATLRNNLPMVKLLIMAGADPDETNAAGQNARDMTTNPEILELLDL</sequence>
<feature type="compositionally biased region" description="Low complexity" evidence="4">
    <location>
        <begin position="896"/>
        <end position="916"/>
    </location>
</feature>
<feature type="repeat" description="ANK" evidence="2">
    <location>
        <begin position="1057"/>
        <end position="1089"/>
    </location>
</feature>
<dbReference type="eggNOG" id="KOG0509">
    <property type="taxonomic scope" value="Eukaryota"/>
</dbReference>
<feature type="repeat" description="ANK" evidence="2">
    <location>
        <begin position="1024"/>
        <end position="1056"/>
    </location>
</feature>
<dbReference type="InterPro" id="IPR023578">
    <property type="entry name" value="Ras_GEF_dom_sf"/>
</dbReference>
<dbReference type="EMBL" id="GL349460">
    <property type="protein sequence ID" value="KNC50275.1"/>
    <property type="molecule type" value="Genomic_DNA"/>
</dbReference>
<dbReference type="InterPro" id="IPR000651">
    <property type="entry name" value="Ras-like_Gua-exchang_fac_N"/>
</dbReference>
<dbReference type="GeneID" id="25565591"/>
<evidence type="ECO:0000256" key="1">
    <source>
        <dbReference type="ARBA" id="ARBA00022658"/>
    </source>
</evidence>
<gene>
    <name evidence="8" type="ORF">AMSG_06434</name>
</gene>
<feature type="region of interest" description="Disordered" evidence="4">
    <location>
        <begin position="948"/>
        <end position="981"/>
    </location>
</feature>
<evidence type="ECO:0000313" key="9">
    <source>
        <dbReference type="Proteomes" id="UP000054408"/>
    </source>
</evidence>
<feature type="region of interest" description="Disordered" evidence="4">
    <location>
        <begin position="850"/>
        <end position="921"/>
    </location>
</feature>
<dbReference type="Gene3D" id="1.10.840.10">
    <property type="entry name" value="Ras guanine-nucleotide exchange factors catalytic domain"/>
    <property type="match status" value="1"/>
</dbReference>
<dbReference type="SMART" id="SM00248">
    <property type="entry name" value="ANK"/>
    <property type="match status" value="2"/>
</dbReference>
<evidence type="ECO:0000313" key="8">
    <source>
        <dbReference type="EMBL" id="KNC50275.1"/>
    </source>
</evidence>
<dbReference type="InterPro" id="IPR036770">
    <property type="entry name" value="Ankyrin_rpt-contain_sf"/>
</dbReference>
<keyword evidence="2" id="KW-0040">ANK repeat</keyword>
<dbReference type="STRING" id="461836.A0A0L0DDH9"/>
<dbReference type="PROSITE" id="PS00720">
    <property type="entry name" value="RASGEF"/>
    <property type="match status" value="1"/>
</dbReference>
<dbReference type="InterPro" id="IPR000591">
    <property type="entry name" value="DEP_dom"/>
</dbReference>